<dbReference type="GO" id="GO:0004222">
    <property type="term" value="F:metalloendopeptidase activity"/>
    <property type="evidence" value="ECO:0007669"/>
    <property type="project" value="InterPro"/>
</dbReference>
<dbReference type="GO" id="GO:0006508">
    <property type="term" value="P:proteolysis"/>
    <property type="evidence" value="ECO:0007669"/>
    <property type="project" value="InterPro"/>
</dbReference>
<evidence type="ECO:0000256" key="2">
    <source>
        <dbReference type="PROSITE-ProRule" id="PRU01211"/>
    </source>
</evidence>
<comment type="cofactor">
    <cofactor evidence="1">
        <name>Zn(2+)</name>
        <dbReference type="ChEBI" id="CHEBI:29105"/>
    </cofactor>
</comment>
<accession>A0AAV1JY09</accession>
<dbReference type="InterPro" id="IPR001506">
    <property type="entry name" value="Peptidase_M12A"/>
</dbReference>
<dbReference type="AlphaFoldDB" id="A0AAV1JY09"/>
<dbReference type="Gene3D" id="3.40.390.10">
    <property type="entry name" value="Collagenase (Catalytic Domain)"/>
    <property type="match status" value="1"/>
</dbReference>
<reference evidence="4 5" key="1">
    <citation type="submission" date="2023-11" db="EMBL/GenBank/DDBJ databases">
        <authorList>
            <person name="Okamura Y."/>
        </authorList>
    </citation>
    <scope>NUCLEOTIDE SEQUENCE [LARGE SCALE GENOMIC DNA]</scope>
</reference>
<evidence type="ECO:0000313" key="5">
    <source>
        <dbReference type="Proteomes" id="UP001497472"/>
    </source>
</evidence>
<dbReference type="Proteomes" id="UP001497472">
    <property type="component" value="Unassembled WGS sequence"/>
</dbReference>
<dbReference type="InterPro" id="IPR024079">
    <property type="entry name" value="MetalloPept_cat_dom_sf"/>
</dbReference>
<sequence length="974" mass="111969">MIFGSVELFEGGQHRQHGAMMVMAMLGFYFEVSREDRDTYIRVHNRHIRPDKLHHFEKIRSDATLPLPYDYLSATHPAWQFWRRIGKRGISTVATYKDKDPNGDIMKSLGQNEDLLSKYDLVKINSVYGVDCFVNQRRMKMWMNLLLQKYRLAFILAIIRNKPDDISVEGYISSLRSKMCENINDFGITEDDFNLSDETNFMDGDELNDSVTLLKDFHDLSQDDEQSNIQDTPIEKLPLTESNQIGECSTVSSHLSNAHIDFKDILKSRDEGNLCKQTDEFQSTVKDVRIYDSQNTNMSVSNDNFTHISQSQDNVTIDSTFVRNKRKSNTKSINKNKLLRKASADKTKAEKNMQNNFESESVKTHIHKNLKPIQYTDITEIASNIVGDTGKVIEAATQDLSQETQWYEDFESLIDNLNPNQNQDNNYLETQSVQFIHKKSKPIQYTEYSIEPGISNVTTLNDINRDNQIISDDTYFSPNSNSTAMEVQQAISNRIDSNAIVFRPDNVSADTKSMESQSNYLPYDAPNENVQNTTHVHSNKRTVDVLSSRQDIFRAKNAPNSTLFTNTTGYVQNENTLDFFTQHRDVNSGIEIEIMNTNGEDSLNVLNDFPMGISKNTLTDTNISNVRDCDKTAINNSLGVNEIIKTNDFKRLKEDYSLTAAHEINKFNVNNETDHTNDSILIHRNDDRNFLLDKVPMNTQRRINELNSFNEIELTNESIALNEKNNDTENSLNKFGFENIHSDEENALTESQAEIVPFKVMEELSKVKHYLNKLDVTDSGFRSIRSNSASQYGFWLNQSSHCLFAYLSQTPLLVSTMDINYDIAKFLKNDENVDRILLLNKSHNIIKFTLEKINKILVNFQEHLERDLIELENVEKAENVSYIFHLLETLLKRYSAENLSQSLSQEGVFKKSTLTDIWRKKWSLCKAESEREIAKKKDILEECSDVLNRIIVKSMNGYSLVAYAALECFNVLQN</sequence>
<dbReference type="PANTHER" id="PTHR10127">
    <property type="entry name" value="DISCOIDIN, CUB, EGF, LAMININ , AND ZINC METALLOPROTEASE DOMAIN CONTAINING"/>
    <property type="match status" value="1"/>
</dbReference>
<protein>
    <recommendedName>
        <fullName evidence="3">Peptidase M12A domain-containing protein</fullName>
    </recommendedName>
</protein>
<dbReference type="EMBL" id="CAVLEF010000215">
    <property type="protein sequence ID" value="CAK1553296.1"/>
    <property type="molecule type" value="Genomic_DNA"/>
</dbReference>
<keyword evidence="5" id="KW-1185">Reference proteome</keyword>
<dbReference type="SUPFAM" id="SSF55486">
    <property type="entry name" value="Metalloproteases ('zincins'), catalytic domain"/>
    <property type="match status" value="1"/>
</dbReference>
<organism evidence="4 5">
    <name type="scientific">Leptosia nina</name>
    <dbReference type="NCBI Taxonomy" id="320188"/>
    <lineage>
        <taxon>Eukaryota</taxon>
        <taxon>Metazoa</taxon>
        <taxon>Ecdysozoa</taxon>
        <taxon>Arthropoda</taxon>
        <taxon>Hexapoda</taxon>
        <taxon>Insecta</taxon>
        <taxon>Pterygota</taxon>
        <taxon>Neoptera</taxon>
        <taxon>Endopterygota</taxon>
        <taxon>Lepidoptera</taxon>
        <taxon>Glossata</taxon>
        <taxon>Ditrysia</taxon>
        <taxon>Papilionoidea</taxon>
        <taxon>Pieridae</taxon>
        <taxon>Pierinae</taxon>
        <taxon>Leptosia</taxon>
    </lineage>
</organism>
<proteinExistence type="predicted"/>
<evidence type="ECO:0000259" key="3">
    <source>
        <dbReference type="PROSITE" id="PS51864"/>
    </source>
</evidence>
<comment type="caution">
    <text evidence="4">The sequence shown here is derived from an EMBL/GenBank/DDBJ whole genome shotgun (WGS) entry which is preliminary data.</text>
</comment>
<name>A0AAV1JY09_9NEOP</name>
<feature type="domain" description="Peptidase M12A" evidence="3">
    <location>
        <begin position="1"/>
        <end position="133"/>
    </location>
</feature>
<gene>
    <name evidence="4" type="ORF">LNINA_LOCUS12302</name>
</gene>
<dbReference type="PROSITE" id="PS51864">
    <property type="entry name" value="ASTACIN"/>
    <property type="match status" value="1"/>
</dbReference>
<evidence type="ECO:0000313" key="4">
    <source>
        <dbReference type="EMBL" id="CAK1553296.1"/>
    </source>
</evidence>
<evidence type="ECO:0000256" key="1">
    <source>
        <dbReference type="ARBA" id="ARBA00001947"/>
    </source>
</evidence>
<dbReference type="PANTHER" id="PTHR10127:SF850">
    <property type="entry name" value="METALLOENDOPEPTIDASE"/>
    <property type="match status" value="1"/>
</dbReference>
<comment type="caution">
    <text evidence="2">Lacks conserved residue(s) required for the propagation of feature annotation.</text>
</comment>
<dbReference type="Pfam" id="PF01400">
    <property type="entry name" value="Astacin"/>
    <property type="match status" value="1"/>
</dbReference>